<comment type="caution">
    <text evidence="2">The sequence shown here is derived from an EMBL/GenBank/DDBJ whole genome shotgun (WGS) entry which is preliminary data.</text>
</comment>
<feature type="transmembrane region" description="Helical" evidence="1">
    <location>
        <begin position="52"/>
        <end position="72"/>
    </location>
</feature>
<evidence type="ECO:0000313" key="2">
    <source>
        <dbReference type="EMBL" id="MFC7291924.1"/>
    </source>
</evidence>
<name>A0ABW2ILP3_9PROT</name>
<keyword evidence="3" id="KW-1185">Reference proteome</keyword>
<sequence>MTAVSKWGAYVLAAFMAFMGIQKFIGDVPIFIIIEDNLAADWGLTLPFIDPMLKYATGLGELAATVILVAGLRLIGGGLSLALIGGAILAHLTVLGVYTPMSSAPDAEKSPMLFIMALVFFALSAAVTYGAFKARR</sequence>
<evidence type="ECO:0000313" key="3">
    <source>
        <dbReference type="Proteomes" id="UP001596492"/>
    </source>
</evidence>
<keyword evidence="1" id="KW-0812">Transmembrane</keyword>
<protein>
    <recommendedName>
        <fullName evidence="4">DoxX family protein</fullName>
    </recommendedName>
</protein>
<dbReference type="EMBL" id="JBHTBR010000005">
    <property type="protein sequence ID" value="MFC7291924.1"/>
    <property type="molecule type" value="Genomic_DNA"/>
</dbReference>
<reference evidence="3" key="1">
    <citation type="journal article" date="2019" name="Int. J. Syst. Evol. Microbiol.">
        <title>The Global Catalogue of Microorganisms (GCM) 10K type strain sequencing project: providing services to taxonomists for standard genome sequencing and annotation.</title>
        <authorList>
            <consortium name="The Broad Institute Genomics Platform"/>
            <consortium name="The Broad Institute Genome Sequencing Center for Infectious Disease"/>
            <person name="Wu L."/>
            <person name="Ma J."/>
        </authorList>
    </citation>
    <scope>NUCLEOTIDE SEQUENCE [LARGE SCALE GENOMIC DNA]</scope>
    <source>
        <strain evidence="3">CCUG 51308</strain>
    </source>
</reference>
<feature type="transmembrane region" description="Helical" evidence="1">
    <location>
        <begin position="7"/>
        <end position="32"/>
    </location>
</feature>
<keyword evidence="1" id="KW-0472">Membrane</keyword>
<accession>A0ABW2ILP3</accession>
<feature type="transmembrane region" description="Helical" evidence="1">
    <location>
        <begin position="111"/>
        <end position="132"/>
    </location>
</feature>
<feature type="transmembrane region" description="Helical" evidence="1">
    <location>
        <begin position="79"/>
        <end position="99"/>
    </location>
</feature>
<proteinExistence type="predicted"/>
<evidence type="ECO:0008006" key="4">
    <source>
        <dbReference type="Google" id="ProtNLM"/>
    </source>
</evidence>
<organism evidence="2 3">
    <name type="scientific">Hirschia litorea</name>
    <dbReference type="NCBI Taxonomy" id="1199156"/>
    <lineage>
        <taxon>Bacteria</taxon>
        <taxon>Pseudomonadati</taxon>
        <taxon>Pseudomonadota</taxon>
        <taxon>Alphaproteobacteria</taxon>
        <taxon>Hyphomonadales</taxon>
        <taxon>Hyphomonadaceae</taxon>
        <taxon>Hirschia</taxon>
    </lineage>
</organism>
<keyword evidence="1" id="KW-1133">Transmembrane helix</keyword>
<gene>
    <name evidence="2" type="ORF">ACFQS8_09880</name>
</gene>
<dbReference type="RefSeq" id="WP_382167163.1">
    <property type="nucleotide sequence ID" value="NZ_JBHTBR010000005.1"/>
</dbReference>
<dbReference type="Proteomes" id="UP001596492">
    <property type="component" value="Unassembled WGS sequence"/>
</dbReference>
<evidence type="ECO:0000256" key="1">
    <source>
        <dbReference type="SAM" id="Phobius"/>
    </source>
</evidence>